<dbReference type="AlphaFoldDB" id="A0A2T0W824"/>
<keyword evidence="7" id="KW-1185">Reference proteome</keyword>
<evidence type="ECO:0000256" key="4">
    <source>
        <dbReference type="ARBA" id="ARBA00051722"/>
    </source>
</evidence>
<dbReference type="EMBL" id="PVTO01000009">
    <property type="protein sequence ID" value="PRY82684.1"/>
    <property type="molecule type" value="Genomic_DNA"/>
</dbReference>
<protein>
    <recommendedName>
        <fullName evidence="5">Tyrosine-protein phosphatase</fullName>
        <ecNumber evidence="5">3.1.3.48</ecNumber>
    </recommendedName>
</protein>
<organism evidence="6 7">
    <name type="scientific">Alkalibacterium olivapovliticus</name>
    <dbReference type="NCBI Taxonomy" id="99907"/>
    <lineage>
        <taxon>Bacteria</taxon>
        <taxon>Bacillati</taxon>
        <taxon>Bacillota</taxon>
        <taxon>Bacilli</taxon>
        <taxon>Lactobacillales</taxon>
        <taxon>Carnobacteriaceae</taxon>
        <taxon>Alkalibacterium</taxon>
    </lineage>
</organism>
<proteinExistence type="inferred from homology"/>
<dbReference type="RefSeq" id="WP_106192713.1">
    <property type="nucleotide sequence ID" value="NZ_PVTO01000009.1"/>
</dbReference>
<evidence type="ECO:0000256" key="1">
    <source>
        <dbReference type="ARBA" id="ARBA00005750"/>
    </source>
</evidence>
<comment type="caution">
    <text evidence="6">The sequence shown here is derived from an EMBL/GenBank/DDBJ whole genome shotgun (WGS) entry which is preliminary data.</text>
</comment>
<keyword evidence="3 5" id="KW-0904">Protein phosphatase</keyword>
<dbReference type="GO" id="GO:0004725">
    <property type="term" value="F:protein tyrosine phosphatase activity"/>
    <property type="evidence" value="ECO:0007669"/>
    <property type="project" value="UniProtKB-UniRule"/>
</dbReference>
<evidence type="ECO:0000256" key="2">
    <source>
        <dbReference type="ARBA" id="ARBA00022801"/>
    </source>
</evidence>
<dbReference type="Pfam" id="PF19567">
    <property type="entry name" value="CpsB_CapC"/>
    <property type="match status" value="1"/>
</dbReference>
<name>A0A2T0W824_9LACT</name>
<sequence>MYDLHCHILPGVDDGAQTLDDSIEMAEAAVSEGITHILATPHHHKRQWINEKNDVIQRVKDLQVELDKREIDLTIFPGQEVSIYGELERDIHDNKILFTDDTRTYILVEFPTASIPTYAERLFYDLQSHGKTPIIVHPERNHSILEHPNRLKNFIDKGALAQLTAASYTGGFGKKIEKLSKQLIEANLVHFIASDAHNVTNRGFYMKDAYDLLAKDYGRSKRSLFNQTTKDLLNGDPVIAPDTQSVKQTFISKWFK</sequence>
<dbReference type="InterPro" id="IPR016195">
    <property type="entry name" value="Pol/histidinol_Pase-like"/>
</dbReference>
<evidence type="ECO:0000313" key="6">
    <source>
        <dbReference type="EMBL" id="PRY82684.1"/>
    </source>
</evidence>
<dbReference type="EC" id="3.1.3.48" evidence="5"/>
<dbReference type="OrthoDB" id="9788539at2"/>
<dbReference type="Gene3D" id="3.20.20.140">
    <property type="entry name" value="Metal-dependent hydrolases"/>
    <property type="match status" value="1"/>
</dbReference>
<dbReference type="Proteomes" id="UP000238205">
    <property type="component" value="Unassembled WGS sequence"/>
</dbReference>
<dbReference type="InterPro" id="IPR016667">
    <property type="entry name" value="Caps_polysacc_synth_CpsB/CapC"/>
</dbReference>
<keyword evidence="2 5" id="KW-0378">Hydrolase</keyword>
<evidence type="ECO:0000313" key="7">
    <source>
        <dbReference type="Proteomes" id="UP000238205"/>
    </source>
</evidence>
<gene>
    <name evidence="6" type="ORF">CLV38_10913</name>
</gene>
<evidence type="ECO:0000256" key="3">
    <source>
        <dbReference type="ARBA" id="ARBA00022912"/>
    </source>
</evidence>
<dbReference type="PANTHER" id="PTHR39181">
    <property type="entry name" value="TYROSINE-PROTEIN PHOSPHATASE YWQE"/>
    <property type="match status" value="1"/>
</dbReference>
<dbReference type="PANTHER" id="PTHR39181:SF1">
    <property type="entry name" value="TYROSINE-PROTEIN PHOSPHATASE YWQE"/>
    <property type="match status" value="1"/>
</dbReference>
<evidence type="ECO:0000256" key="5">
    <source>
        <dbReference type="PIRNR" id="PIRNR016557"/>
    </source>
</evidence>
<dbReference type="GO" id="GO:0030145">
    <property type="term" value="F:manganese ion binding"/>
    <property type="evidence" value="ECO:0007669"/>
    <property type="project" value="UniProtKB-UniRule"/>
</dbReference>
<reference evidence="6 7" key="1">
    <citation type="submission" date="2018-03" db="EMBL/GenBank/DDBJ databases">
        <title>Genomic Encyclopedia of Archaeal and Bacterial Type Strains, Phase II (KMG-II): from individual species to whole genera.</title>
        <authorList>
            <person name="Goeker M."/>
        </authorList>
    </citation>
    <scope>NUCLEOTIDE SEQUENCE [LARGE SCALE GENOMIC DNA]</scope>
    <source>
        <strain evidence="6 7">DSM 13175</strain>
    </source>
</reference>
<dbReference type="SUPFAM" id="SSF89550">
    <property type="entry name" value="PHP domain-like"/>
    <property type="match status" value="1"/>
</dbReference>
<comment type="similarity">
    <text evidence="1 5">Belongs to the metallo-dependent hydrolases superfamily. CpsB/CapC family.</text>
</comment>
<dbReference type="PIRSF" id="PIRSF016557">
    <property type="entry name" value="Caps_synth_CpsB"/>
    <property type="match status" value="1"/>
</dbReference>
<comment type="catalytic activity">
    <reaction evidence="4 5">
        <text>O-phospho-L-tyrosyl-[protein] + H2O = L-tyrosyl-[protein] + phosphate</text>
        <dbReference type="Rhea" id="RHEA:10684"/>
        <dbReference type="Rhea" id="RHEA-COMP:10136"/>
        <dbReference type="Rhea" id="RHEA-COMP:20101"/>
        <dbReference type="ChEBI" id="CHEBI:15377"/>
        <dbReference type="ChEBI" id="CHEBI:43474"/>
        <dbReference type="ChEBI" id="CHEBI:46858"/>
        <dbReference type="ChEBI" id="CHEBI:61978"/>
        <dbReference type="EC" id="3.1.3.48"/>
    </reaction>
</comment>
<accession>A0A2T0W824</accession>